<feature type="transmembrane region" description="Helical" evidence="1">
    <location>
        <begin position="755"/>
        <end position="773"/>
    </location>
</feature>
<feature type="transmembrane region" description="Helical" evidence="1">
    <location>
        <begin position="59"/>
        <end position="78"/>
    </location>
</feature>
<evidence type="ECO:0000259" key="2">
    <source>
        <dbReference type="PROSITE" id="PS50234"/>
    </source>
</evidence>
<evidence type="ECO:0000313" key="6">
    <source>
        <dbReference type="Proteomes" id="UP000282007"/>
    </source>
</evidence>
<feature type="domain" description="VWFA" evidence="2">
    <location>
        <begin position="378"/>
        <end position="536"/>
    </location>
</feature>
<reference evidence="4 5" key="1">
    <citation type="journal article" date="2015" name="Stand. Genomic Sci.">
        <title>Genomic Encyclopedia of Bacterial and Archaeal Type Strains, Phase III: the genomes of soil and plant-associated and newly described type strains.</title>
        <authorList>
            <person name="Whitman W.B."/>
            <person name="Woyke T."/>
            <person name="Klenk H.P."/>
            <person name="Zhou Y."/>
            <person name="Lilburn T.G."/>
            <person name="Beck B.J."/>
            <person name="De Vos P."/>
            <person name="Vandamme P."/>
            <person name="Eisen J.A."/>
            <person name="Garrity G."/>
            <person name="Hugenholtz P."/>
            <person name="Kyrpides N.C."/>
        </authorList>
    </citation>
    <scope>NUCLEOTIDE SEQUENCE [LARGE SCALE GENOMIC DNA]</scope>
    <source>
        <strain evidence="4 5">CGMCC 1.10124</strain>
    </source>
</reference>
<dbReference type="Proteomes" id="UP000277326">
    <property type="component" value="Unassembled WGS sequence"/>
</dbReference>
<reference evidence="4" key="3">
    <citation type="submission" date="2018-10" db="EMBL/GenBank/DDBJ databases">
        <authorList>
            <person name="Whitman W."/>
            <person name="Huntemann M."/>
            <person name="Clum A."/>
            <person name="Pillay M."/>
            <person name="Palaniappan K."/>
            <person name="Varghese N."/>
            <person name="Mikhailova N."/>
            <person name="Stamatis D."/>
            <person name="Reddy T."/>
            <person name="Daum C."/>
            <person name="Shapiro N."/>
            <person name="Ivanova N."/>
            <person name="Kyrpides N."/>
            <person name="Woyke T."/>
        </authorList>
    </citation>
    <scope>NUCLEOTIDE SEQUENCE</scope>
    <source>
        <strain evidence="4">CGMCC 1.10124</strain>
    </source>
</reference>
<accession>A0A3M0D9Z6</accession>
<dbReference type="Gene3D" id="3.40.50.410">
    <property type="entry name" value="von Willebrand factor, type A domain"/>
    <property type="match status" value="1"/>
</dbReference>
<dbReference type="PANTHER" id="PTHR37947">
    <property type="entry name" value="BLL2462 PROTEIN"/>
    <property type="match status" value="1"/>
</dbReference>
<dbReference type="Pfam" id="PF00092">
    <property type="entry name" value="VWA"/>
    <property type="match status" value="1"/>
</dbReference>
<evidence type="ECO:0000313" key="3">
    <source>
        <dbReference type="EMBL" id="AZH26139.1"/>
    </source>
</evidence>
<dbReference type="CDD" id="cd00198">
    <property type="entry name" value="vWFA"/>
    <property type="match status" value="1"/>
</dbReference>
<dbReference type="KEGG" id="haer:DU502_12565"/>
<dbReference type="InterPro" id="IPR002035">
    <property type="entry name" value="VWF_A"/>
</dbReference>
<evidence type="ECO:0000313" key="4">
    <source>
        <dbReference type="EMBL" id="RMB18408.1"/>
    </source>
</evidence>
<evidence type="ECO:0000256" key="1">
    <source>
        <dbReference type="SAM" id="Phobius"/>
    </source>
</evidence>
<protein>
    <submittedName>
        <fullName evidence="4">Mg-chelatase subunit ChlD</fullName>
    </submittedName>
    <submittedName>
        <fullName evidence="3">VWA domain-containing protein</fullName>
    </submittedName>
</protein>
<dbReference type="GeneID" id="38472133"/>
<keyword evidence="1" id="KW-1133">Transmembrane helix</keyword>
<proteinExistence type="predicted"/>
<dbReference type="PROSITE" id="PS50234">
    <property type="entry name" value="VWFA"/>
    <property type="match status" value="1"/>
</dbReference>
<dbReference type="EMBL" id="CP034145">
    <property type="protein sequence ID" value="AZH26139.1"/>
    <property type="molecule type" value="Genomic_DNA"/>
</dbReference>
<feature type="transmembrane region" description="Helical" evidence="1">
    <location>
        <begin position="20"/>
        <end position="38"/>
    </location>
</feature>
<gene>
    <name evidence="4" type="ORF">ATH50_1863</name>
    <name evidence="3" type="ORF">DU502_12565</name>
</gene>
<evidence type="ECO:0000313" key="5">
    <source>
        <dbReference type="Proteomes" id="UP000277326"/>
    </source>
</evidence>
<name>A0A3M0D9Z6_9EURY</name>
<dbReference type="PANTHER" id="PTHR37947:SF1">
    <property type="entry name" value="BLL2462 PROTEIN"/>
    <property type="match status" value="1"/>
</dbReference>
<dbReference type="Gene3D" id="3.40.50.880">
    <property type="match status" value="1"/>
</dbReference>
<dbReference type="OrthoDB" id="147382at2157"/>
<dbReference type="SUPFAM" id="SSF53300">
    <property type="entry name" value="vWA-like"/>
    <property type="match status" value="1"/>
</dbReference>
<dbReference type="InterPro" id="IPR029062">
    <property type="entry name" value="Class_I_gatase-like"/>
</dbReference>
<reference evidence="3 6" key="2">
    <citation type="submission" date="2018-07" db="EMBL/GenBank/DDBJ databases">
        <title>Genome sequences of Haloplanus aerogenes JCM 16430T.</title>
        <authorList>
            <person name="Kim Y.B."/>
            <person name="Roh S.W."/>
        </authorList>
    </citation>
    <scope>NUCLEOTIDE SEQUENCE [LARGE SCALE GENOMIC DNA]</scope>
    <source>
        <strain evidence="3 6">JCM 16430</strain>
    </source>
</reference>
<keyword evidence="1" id="KW-0812">Transmembrane</keyword>
<dbReference type="SMART" id="SM00327">
    <property type="entry name" value="VWA"/>
    <property type="match status" value="1"/>
</dbReference>
<organism evidence="4 5">
    <name type="scientific">Haloplanus aerogenes</name>
    <dbReference type="NCBI Taxonomy" id="660522"/>
    <lineage>
        <taxon>Archaea</taxon>
        <taxon>Methanobacteriati</taxon>
        <taxon>Methanobacteriota</taxon>
        <taxon>Stenosarchaea group</taxon>
        <taxon>Halobacteria</taxon>
        <taxon>Halobacteriales</taxon>
        <taxon>Haloferacaceae</taxon>
        <taxon>Haloplanus</taxon>
    </lineage>
</organism>
<dbReference type="AlphaFoldDB" id="A0A3M0D9Z6"/>
<dbReference type="InterPro" id="IPR036465">
    <property type="entry name" value="vWFA_dom_sf"/>
</dbReference>
<dbReference type="EMBL" id="REFS01000003">
    <property type="protein sequence ID" value="RMB18408.1"/>
    <property type="molecule type" value="Genomic_DNA"/>
</dbReference>
<dbReference type="RefSeq" id="WP_121920493.1">
    <property type="nucleotide sequence ID" value="NZ_CP034145.1"/>
</dbReference>
<keyword evidence="6" id="KW-1185">Reference proteome</keyword>
<keyword evidence="1" id="KW-0472">Membrane</keyword>
<sequence length="790" mass="82729">MTPLAVRTTLGDGTVIGLERPLLLVALPVAIALFVLLIRYRAAGTASTRSRRLLIASRVVVATLIVVAAAGPFTVVTMETQGDPTVSLLVDRSDSTAVSPDVAEGLATRIEEEGVPVTTSTIAQGTNSRIGDGIAANLRENGSVVVVSDGQVTGGQSLTETAEFARSLNATISTVTPGPAETERYITLAGPSKASVGVESRFLVQVNGVQADGPVEVTVEIDGTPITTERIAEGTGSVSVSHTFEQTGSHEITAEIDGSDTYPINDQALKTVRVVDQPKILYVSRGNYSLQSYLSELYDVETAESVPANLDPYYAVVVQNVAAGDLGNVDELQRFVIDGGGLLTVGGPNSFENGNYANSSIAATLPVTFGESTPGSARIVMLIDVSGSAGEGMRIQKAIALDALSQLDDENTVGVVGFNYQAYSVVDPAPLSQNRGTVQDRIRRLQAGGATNIANGLRGAEEMLGGQRGTIILVSDGGDTESRSAVVANALGRQGIRVIAVGAGRTVNEGVLRRIAEESGGNYFRADETDRLRLLFGGGSRRFQGEGLTIVDSGHFITSGVTLESNPGQVNDVSMRPGADFLVAAPDGTPAVASWRYGLGRVATITTYGPDGGLDGLLQQPDSLLVSKSVNYAIGDPERKASGVTDVADTRVGEPTTVIYRGDSPPSGTDAPFTAVDEGVYRAQVTPTSTGFKSVAGATYAANYPAEYAAFGTSTALTEAVRSTGGRQFQRGQAAEIAAFARQQSTRIRDVRQTWDWAFLVAGLLLFLAEVVVRRLQVYNGRTQTESGLP</sequence>
<dbReference type="Proteomes" id="UP000282007">
    <property type="component" value="Chromosome"/>
</dbReference>
<dbReference type="SUPFAM" id="SSF52317">
    <property type="entry name" value="Class I glutamine amidotransferase-like"/>
    <property type="match status" value="1"/>
</dbReference>